<dbReference type="InterPro" id="IPR036188">
    <property type="entry name" value="FAD/NAD-bd_sf"/>
</dbReference>
<name>A0A9E8ZGQ9_9CYAN</name>
<dbReference type="PANTHER" id="PTHR10742">
    <property type="entry name" value="FLAVIN MONOAMINE OXIDASE"/>
    <property type="match status" value="1"/>
</dbReference>
<dbReference type="SUPFAM" id="SSF54373">
    <property type="entry name" value="FAD-linked reductases, C-terminal domain"/>
    <property type="match status" value="1"/>
</dbReference>
<dbReference type="Gene3D" id="3.90.660.10">
    <property type="match status" value="1"/>
</dbReference>
<comment type="cofactor">
    <cofactor evidence="1">
        <name>FAD</name>
        <dbReference type="ChEBI" id="CHEBI:57692"/>
    </cofactor>
</comment>
<dbReference type="InterPro" id="IPR001613">
    <property type="entry name" value="Flavin_amine_oxidase"/>
</dbReference>
<dbReference type="Pfam" id="PF01593">
    <property type="entry name" value="Amino_oxidase"/>
    <property type="match status" value="1"/>
</dbReference>
<dbReference type="Gene3D" id="3.50.50.60">
    <property type="entry name" value="FAD/NAD(P)-binding domain"/>
    <property type="match status" value="1"/>
</dbReference>
<protein>
    <submittedName>
        <fullName evidence="5">NAD(P)/FAD-dependent oxidoreductase</fullName>
    </submittedName>
</protein>
<dbReference type="AlphaFoldDB" id="A0A9E8ZGQ9"/>
<evidence type="ECO:0000256" key="2">
    <source>
        <dbReference type="ARBA" id="ARBA00023002"/>
    </source>
</evidence>
<organism evidence="5 6">
    <name type="scientific">Thermocoleostomius sinensis A174</name>
    <dbReference type="NCBI Taxonomy" id="2016057"/>
    <lineage>
        <taxon>Bacteria</taxon>
        <taxon>Bacillati</taxon>
        <taxon>Cyanobacteriota</taxon>
        <taxon>Cyanophyceae</taxon>
        <taxon>Oculatellales</taxon>
        <taxon>Oculatellaceae</taxon>
        <taxon>Thermocoleostomius</taxon>
    </lineage>
</organism>
<dbReference type="RefSeq" id="WP_268611519.1">
    <property type="nucleotide sequence ID" value="NZ_CP113797.1"/>
</dbReference>
<accession>A0A9E8ZGQ9</accession>
<evidence type="ECO:0000313" key="6">
    <source>
        <dbReference type="Proteomes" id="UP001163152"/>
    </source>
</evidence>
<dbReference type="Proteomes" id="UP001163152">
    <property type="component" value="Chromosome"/>
</dbReference>
<evidence type="ECO:0000259" key="4">
    <source>
        <dbReference type="Pfam" id="PF01593"/>
    </source>
</evidence>
<dbReference type="EMBL" id="CP113797">
    <property type="protein sequence ID" value="WAL61529.1"/>
    <property type="molecule type" value="Genomic_DNA"/>
</dbReference>
<reference evidence="5" key="1">
    <citation type="submission" date="2022-12" db="EMBL/GenBank/DDBJ databases">
        <title>Polyphasic identification of a Novel Hot-Spring Cyanobacterium Ocullathermofonsia sinensis gen nov. sp. nov. and Genomic Insights on its Adaptations to the Thermal Habitat.</title>
        <authorList>
            <person name="Daroch M."/>
            <person name="Tang J."/>
            <person name="Jiang Y."/>
        </authorList>
    </citation>
    <scope>NUCLEOTIDE SEQUENCE</scope>
    <source>
        <strain evidence="5">PKUAC-SCTA174</strain>
    </source>
</reference>
<gene>
    <name evidence="5" type="ORF">OXH18_05950</name>
</gene>
<evidence type="ECO:0000313" key="5">
    <source>
        <dbReference type="EMBL" id="WAL61529.1"/>
    </source>
</evidence>
<dbReference type="InterPro" id="IPR050281">
    <property type="entry name" value="Flavin_monoamine_oxidase"/>
</dbReference>
<sequence>MSRTSLIDLLRRTYQIFQISRATKIPTSDIPGLLNEKRSLGMSRRQVLQGLAIAGVSRVAPFGSIGSFSKRTVQAGGASLQRPLLDTTSIDTTSKVLVVGAGIAGLTVAYRLHQAGVPVEVIEASPRIGGRLRSAKASGSQSVVELGGEFIDSHHHAVHALAAELGLEMGDLRAADQGLEPEILYFQGQRISHQWVADEFAPLARQIAQDVGTLSRWSLTYHDPHPDALRLDRLSLAEYLAATPMHPVIEQLIRVAYITEYGLDAESQSCLNLLFLIGAEAGQWSTYGISDERYHVIGGNDQIPRQLADRLHGRIETGTALESISRTATGRYRVSVRSGATSTDRCYDQVVLTVPFTVLRQINLDLELPPVKQAAIAELGYGTSTKLAIPFQERLWRTRYNSTISIYTDRTFQNTWESARYMTGPDGWLTDLRGGTAGVQLASGNPQTHAQTLVEDLNVLFPGLTEVKRGQAMRAAWMTEPHALGSYSCYLPGQWSRFGGAEIERVDHLWFAGEHCSIGSQGYMNGACETAEQVAQGILQHLGAVML</sequence>
<keyword evidence="6" id="KW-1185">Reference proteome</keyword>
<keyword evidence="2" id="KW-0560">Oxidoreductase</keyword>
<dbReference type="PRINTS" id="PR00757">
    <property type="entry name" value="AMINEOXDASEF"/>
</dbReference>
<evidence type="ECO:0000256" key="1">
    <source>
        <dbReference type="ARBA" id="ARBA00001974"/>
    </source>
</evidence>
<feature type="domain" description="Amine oxidase" evidence="4">
    <location>
        <begin position="103"/>
        <end position="539"/>
    </location>
</feature>
<dbReference type="PANTHER" id="PTHR10742:SF410">
    <property type="entry name" value="LYSINE-SPECIFIC HISTONE DEMETHYLASE 2"/>
    <property type="match status" value="1"/>
</dbReference>
<proteinExistence type="predicted"/>
<dbReference type="InterPro" id="IPR002937">
    <property type="entry name" value="Amino_oxidase"/>
</dbReference>
<dbReference type="SUPFAM" id="SSF51905">
    <property type="entry name" value="FAD/NAD(P)-binding domain"/>
    <property type="match status" value="1"/>
</dbReference>
<dbReference type="Gene3D" id="1.10.405.10">
    <property type="entry name" value="Guanine Nucleotide Dissociation Inhibitor, domain 1"/>
    <property type="match status" value="1"/>
</dbReference>
<feature type="binding site" evidence="3">
    <location>
        <begin position="123"/>
        <end position="124"/>
    </location>
    <ligand>
        <name>FAD</name>
        <dbReference type="ChEBI" id="CHEBI:57692"/>
    </ligand>
</feature>
<evidence type="ECO:0000256" key="3">
    <source>
        <dbReference type="PIRSR" id="PIRSR601613-1"/>
    </source>
</evidence>
<dbReference type="GO" id="GO:0016491">
    <property type="term" value="F:oxidoreductase activity"/>
    <property type="evidence" value="ECO:0007669"/>
    <property type="project" value="UniProtKB-KW"/>
</dbReference>
<dbReference type="KEGG" id="tsin:OXH18_05950"/>